<dbReference type="PIRSF" id="PIRSF005644">
    <property type="entry name" value="Hdrgns_mtr_HypE"/>
    <property type="match status" value="1"/>
</dbReference>
<evidence type="ECO:0000259" key="2">
    <source>
        <dbReference type="Pfam" id="PF00586"/>
    </source>
</evidence>
<proteinExistence type="inferred from homology"/>
<dbReference type="Pfam" id="PF00586">
    <property type="entry name" value="AIRS"/>
    <property type="match status" value="1"/>
</dbReference>
<protein>
    <submittedName>
        <fullName evidence="4">Hydrogenase expression/formation protein HypE</fullName>
    </submittedName>
</protein>
<evidence type="ECO:0000259" key="3">
    <source>
        <dbReference type="Pfam" id="PF02769"/>
    </source>
</evidence>
<reference evidence="4 5" key="1">
    <citation type="submission" date="2019-04" db="EMBL/GenBank/DDBJ databases">
        <title>Chitiniphilus eburnea sp. nov., a novel chitinolytic bacterium isolated from aquaculture sludge.</title>
        <authorList>
            <person name="Sheng M."/>
        </authorList>
    </citation>
    <scope>NUCLEOTIDE SEQUENCE [LARGE SCALE GENOMIC DNA]</scope>
    <source>
        <strain evidence="4 5">HX-2-15</strain>
    </source>
</reference>
<dbReference type="AlphaFoldDB" id="A0A4U0QEC3"/>
<evidence type="ECO:0000313" key="4">
    <source>
        <dbReference type="EMBL" id="TJZ74214.1"/>
    </source>
</evidence>
<dbReference type="SUPFAM" id="SSF55326">
    <property type="entry name" value="PurM N-terminal domain-like"/>
    <property type="match status" value="1"/>
</dbReference>
<dbReference type="OrthoDB" id="9801934at2"/>
<comment type="similarity">
    <text evidence="1">Belongs to the HypE family.</text>
</comment>
<keyword evidence="5" id="KW-1185">Reference proteome</keyword>
<dbReference type="Gene3D" id="3.30.1330.10">
    <property type="entry name" value="PurM-like, N-terminal domain"/>
    <property type="match status" value="1"/>
</dbReference>
<dbReference type="Gene3D" id="3.90.650.10">
    <property type="entry name" value="PurM-like C-terminal domain"/>
    <property type="match status" value="1"/>
</dbReference>
<gene>
    <name evidence="4" type="primary">hypE</name>
    <name evidence="4" type="ORF">FAZ21_07960</name>
</gene>
<dbReference type="SUPFAM" id="SSF56042">
    <property type="entry name" value="PurM C-terminal domain-like"/>
    <property type="match status" value="1"/>
</dbReference>
<evidence type="ECO:0000313" key="5">
    <source>
        <dbReference type="Proteomes" id="UP000310016"/>
    </source>
</evidence>
<dbReference type="CDD" id="cd02197">
    <property type="entry name" value="HypE"/>
    <property type="match status" value="1"/>
</dbReference>
<comment type="caution">
    <text evidence="4">The sequence shown here is derived from an EMBL/GenBank/DDBJ whole genome shotgun (WGS) entry which is preliminary data.</text>
</comment>
<dbReference type="PANTHER" id="PTHR30303">
    <property type="entry name" value="HYDROGENASE ISOENZYMES FORMATION PROTEIN HYPE"/>
    <property type="match status" value="1"/>
</dbReference>
<dbReference type="GO" id="GO:0051604">
    <property type="term" value="P:protein maturation"/>
    <property type="evidence" value="ECO:0007669"/>
    <property type="project" value="TreeGrafter"/>
</dbReference>
<name>A0A4U0QEC3_9NEIS</name>
<dbReference type="InterPro" id="IPR011854">
    <property type="entry name" value="HypE"/>
</dbReference>
<dbReference type="InterPro" id="IPR010918">
    <property type="entry name" value="PurM-like_C_dom"/>
</dbReference>
<feature type="domain" description="PurM-like N-terminal" evidence="2">
    <location>
        <begin position="48"/>
        <end position="161"/>
    </location>
</feature>
<feature type="domain" description="PurM-like C-terminal" evidence="3">
    <location>
        <begin position="174"/>
        <end position="324"/>
    </location>
</feature>
<dbReference type="InterPro" id="IPR016188">
    <property type="entry name" value="PurM-like_N"/>
</dbReference>
<dbReference type="InterPro" id="IPR036921">
    <property type="entry name" value="PurM-like_N_sf"/>
</dbReference>
<dbReference type="Pfam" id="PF02769">
    <property type="entry name" value="AIRS_C"/>
    <property type="match status" value="1"/>
</dbReference>
<dbReference type="Proteomes" id="UP000310016">
    <property type="component" value="Unassembled WGS sequence"/>
</dbReference>
<dbReference type="EMBL" id="SUMF01000006">
    <property type="protein sequence ID" value="TJZ74214.1"/>
    <property type="molecule type" value="Genomic_DNA"/>
</dbReference>
<evidence type="ECO:0000256" key="1">
    <source>
        <dbReference type="ARBA" id="ARBA00006243"/>
    </source>
</evidence>
<organism evidence="4 5">
    <name type="scientific">Chitiniphilus eburneus</name>
    <dbReference type="NCBI Taxonomy" id="2571148"/>
    <lineage>
        <taxon>Bacteria</taxon>
        <taxon>Pseudomonadati</taxon>
        <taxon>Pseudomonadota</taxon>
        <taxon>Betaproteobacteria</taxon>
        <taxon>Neisseriales</taxon>
        <taxon>Chitinibacteraceae</taxon>
        <taxon>Chitiniphilus</taxon>
    </lineage>
</organism>
<sequence length="347" mass="36661">MTTYTRPIDFKRGRVDMSHGSGGRAMAQLIDELFVRHFANDLLAEQGDGACFALPTGAGRMVMATDSHVVSPLFFPGGDIGALAVHGTVNDVAMMGARPLYLSASFILEEGYPLADLLRIVKSMAQAAREVGVAIVTGDTKVVEAGKGDGVFITTTGIGLVPQGVALNAGRIAVGDRILVSGMLGDHGVAIMSHRENLTFETTIQSDTAALHGLVATMLDAVPDLHVLRDPTRGGLATVLNEFAKASGHGMLIHEKAIPVRSEVAAACELLGLDPLYVANEGKLVAFCAGQDAETLLDVMRAHPLGRDAAIIGEVIADEHAFVQMRTAFGGRRMVDWLNGEQLPRIC</sequence>
<dbReference type="RefSeq" id="WP_136772738.1">
    <property type="nucleotide sequence ID" value="NZ_CP156074.1"/>
</dbReference>
<dbReference type="PANTHER" id="PTHR30303:SF0">
    <property type="entry name" value="CARBAMOYL DEHYDRATASE HYPE"/>
    <property type="match status" value="1"/>
</dbReference>
<dbReference type="NCBIfam" id="TIGR02124">
    <property type="entry name" value="hypE"/>
    <property type="match status" value="1"/>
</dbReference>
<accession>A0A4U0QEC3</accession>
<dbReference type="InterPro" id="IPR036676">
    <property type="entry name" value="PurM-like_C_sf"/>
</dbReference>